<organism evidence="1 2">
    <name type="scientific">Chroococcidiopsis cubana SAG 39.79</name>
    <dbReference type="NCBI Taxonomy" id="388085"/>
    <lineage>
        <taxon>Bacteria</taxon>
        <taxon>Bacillati</taxon>
        <taxon>Cyanobacteriota</taxon>
        <taxon>Cyanophyceae</taxon>
        <taxon>Chroococcidiopsidales</taxon>
        <taxon>Chroococcidiopsidaceae</taxon>
        <taxon>Chroococcidiopsis</taxon>
    </lineage>
</organism>
<proteinExistence type="predicted"/>
<evidence type="ECO:0000313" key="1">
    <source>
        <dbReference type="EMBL" id="RUT14566.1"/>
    </source>
</evidence>
<gene>
    <name evidence="1" type="ORF">DSM107010_01120</name>
</gene>
<evidence type="ECO:0008006" key="3">
    <source>
        <dbReference type="Google" id="ProtNLM"/>
    </source>
</evidence>
<dbReference type="Proteomes" id="UP000282574">
    <property type="component" value="Unassembled WGS sequence"/>
</dbReference>
<comment type="caution">
    <text evidence="1">The sequence shown here is derived from an EMBL/GenBank/DDBJ whole genome shotgun (WGS) entry which is preliminary data.</text>
</comment>
<dbReference type="AlphaFoldDB" id="A0AB37UT11"/>
<protein>
    <recommendedName>
        <fullName evidence="3">DUF2808 domain-containing protein</fullName>
    </recommendedName>
</protein>
<name>A0AB37UT11_9CYAN</name>
<keyword evidence="2" id="KW-1185">Reference proteome</keyword>
<dbReference type="EMBL" id="RSCK01000001">
    <property type="protein sequence ID" value="RUT14566.1"/>
    <property type="molecule type" value="Genomic_DNA"/>
</dbReference>
<dbReference type="InterPro" id="IPR021256">
    <property type="entry name" value="DUF2808"/>
</dbReference>
<sequence length="184" mass="20329">MYLAMRAVRRLDLGVILLASWGIFGLPCAQAVKLRDGTVQFVQPPQLVKARVTDISPGVPASYYFTINLPSSAGEPLQRVILTQQQGKENLAFNLKRIRAETEVEQELTLADVTSNREQKTVSIAFNPPIPPGQTVNIRLRSVKNPSFGGVYLFRVTAYPDGEKVRSQFLGFGRFQFTSPGGAF</sequence>
<reference evidence="1 2" key="1">
    <citation type="journal article" date="2019" name="Genome Biol. Evol.">
        <title>Day and night: Metabolic profiles and evolutionary relationships of six axenic non-marine cyanobacteria.</title>
        <authorList>
            <person name="Will S.E."/>
            <person name="Henke P."/>
            <person name="Boedeker C."/>
            <person name="Huang S."/>
            <person name="Brinkmann H."/>
            <person name="Rohde M."/>
            <person name="Jarek M."/>
            <person name="Friedl T."/>
            <person name="Seufert S."/>
            <person name="Schumacher M."/>
            <person name="Overmann J."/>
            <person name="Neumann-Schaal M."/>
            <person name="Petersen J."/>
        </authorList>
    </citation>
    <scope>NUCLEOTIDE SEQUENCE [LARGE SCALE GENOMIC DNA]</scope>
    <source>
        <strain evidence="1 2">SAG 39.79</strain>
    </source>
</reference>
<evidence type="ECO:0000313" key="2">
    <source>
        <dbReference type="Proteomes" id="UP000282574"/>
    </source>
</evidence>
<dbReference type="Pfam" id="PF10989">
    <property type="entry name" value="DUF2808"/>
    <property type="match status" value="1"/>
</dbReference>
<accession>A0AB37UT11</accession>